<evidence type="ECO:0000313" key="9">
    <source>
        <dbReference type="EMBL" id="KKW37986.1"/>
    </source>
</evidence>
<dbReference type="InterPro" id="IPR003416">
    <property type="entry name" value="MgtC/SapB/SrpB/YhiD_fam"/>
</dbReference>
<evidence type="ECO:0000259" key="8">
    <source>
        <dbReference type="Pfam" id="PF02308"/>
    </source>
</evidence>
<sequence>MLTEPLLGLLVAAILGAALGAERSIAGKHAGMRTYALVSLGSALFSVVGTLVSYQYAVFSGANPLQLAGFVIVGIGFIGAGLAAMRAGENHVELTTATGIWVTAGVGMASGFGLYQLAAAATVLALLIFTLFLRLENRLRSRFGTNVEG</sequence>
<name>A0A0G1Y436_9BACT</name>
<evidence type="ECO:0000256" key="4">
    <source>
        <dbReference type="ARBA" id="ARBA00022692"/>
    </source>
</evidence>
<evidence type="ECO:0000256" key="5">
    <source>
        <dbReference type="ARBA" id="ARBA00022989"/>
    </source>
</evidence>
<feature type="transmembrane region" description="Helical" evidence="7">
    <location>
        <begin position="114"/>
        <end position="133"/>
    </location>
</feature>
<evidence type="ECO:0000256" key="6">
    <source>
        <dbReference type="ARBA" id="ARBA00023136"/>
    </source>
</evidence>
<dbReference type="STRING" id="1618607.UY86_C0002G0083"/>
<accession>A0A0G1Y436</accession>
<feature type="transmembrane region" description="Helical" evidence="7">
    <location>
        <begin position="65"/>
        <end position="85"/>
    </location>
</feature>
<organism evidence="9 10">
    <name type="scientific">Candidatus Adlerbacteria bacterium GW2011_GWB1_54_7</name>
    <dbReference type="NCBI Taxonomy" id="1618607"/>
    <lineage>
        <taxon>Bacteria</taxon>
        <taxon>Candidatus Adleribacteriota</taxon>
    </lineage>
</organism>
<reference evidence="9 10" key="1">
    <citation type="journal article" date="2015" name="Nature">
        <title>rRNA introns, odd ribosomes, and small enigmatic genomes across a large radiation of phyla.</title>
        <authorList>
            <person name="Brown C.T."/>
            <person name="Hug L.A."/>
            <person name="Thomas B.C."/>
            <person name="Sharon I."/>
            <person name="Castelle C.J."/>
            <person name="Singh A."/>
            <person name="Wilkins M.J."/>
            <person name="Williams K.H."/>
            <person name="Banfield J.F."/>
        </authorList>
    </citation>
    <scope>NUCLEOTIDE SEQUENCE [LARGE SCALE GENOMIC DNA]</scope>
</reference>
<feature type="domain" description="MgtC/SapB/SrpB/YhiD N-terminal" evidence="8">
    <location>
        <begin position="9"/>
        <end position="137"/>
    </location>
</feature>
<evidence type="ECO:0000256" key="2">
    <source>
        <dbReference type="ARBA" id="ARBA00009298"/>
    </source>
</evidence>
<comment type="similarity">
    <text evidence="2">Belongs to the MgtC/SapB family.</text>
</comment>
<comment type="caution">
    <text evidence="9">The sequence shown here is derived from an EMBL/GenBank/DDBJ whole genome shotgun (WGS) entry which is preliminary data.</text>
</comment>
<keyword evidence="5 7" id="KW-1133">Transmembrane helix</keyword>
<dbReference type="InterPro" id="IPR049177">
    <property type="entry name" value="MgtC_SapB_SrpB_YhiD_N"/>
</dbReference>
<evidence type="ECO:0000256" key="1">
    <source>
        <dbReference type="ARBA" id="ARBA00004651"/>
    </source>
</evidence>
<dbReference type="PANTHER" id="PTHR33778">
    <property type="entry name" value="PROTEIN MGTC"/>
    <property type="match status" value="1"/>
</dbReference>
<proteinExistence type="inferred from homology"/>
<dbReference type="AlphaFoldDB" id="A0A0G1Y436"/>
<protein>
    <recommendedName>
        <fullName evidence="8">MgtC/SapB/SrpB/YhiD N-terminal domain-containing protein</fullName>
    </recommendedName>
</protein>
<gene>
    <name evidence="9" type="ORF">UY86_C0002G0083</name>
</gene>
<dbReference type="Proteomes" id="UP000033852">
    <property type="component" value="Unassembled WGS sequence"/>
</dbReference>
<feature type="transmembrane region" description="Helical" evidence="7">
    <location>
        <begin position="36"/>
        <end position="58"/>
    </location>
</feature>
<dbReference type="EMBL" id="LCRR01000002">
    <property type="protein sequence ID" value="KKW37986.1"/>
    <property type="molecule type" value="Genomic_DNA"/>
</dbReference>
<evidence type="ECO:0000256" key="7">
    <source>
        <dbReference type="SAM" id="Phobius"/>
    </source>
</evidence>
<keyword evidence="3" id="KW-1003">Cell membrane</keyword>
<comment type="subcellular location">
    <subcellularLocation>
        <location evidence="1">Cell membrane</location>
        <topology evidence="1">Multi-pass membrane protein</topology>
    </subcellularLocation>
</comment>
<keyword evidence="4 7" id="KW-0812">Transmembrane</keyword>
<dbReference type="PRINTS" id="PR01837">
    <property type="entry name" value="MGTCSAPBPROT"/>
</dbReference>
<dbReference type="Pfam" id="PF02308">
    <property type="entry name" value="MgtC"/>
    <property type="match status" value="1"/>
</dbReference>
<keyword evidence="6 7" id="KW-0472">Membrane</keyword>
<dbReference type="PANTHER" id="PTHR33778:SF1">
    <property type="entry name" value="MAGNESIUM TRANSPORTER YHID-RELATED"/>
    <property type="match status" value="1"/>
</dbReference>
<evidence type="ECO:0000313" key="10">
    <source>
        <dbReference type="Proteomes" id="UP000033852"/>
    </source>
</evidence>
<evidence type="ECO:0000256" key="3">
    <source>
        <dbReference type="ARBA" id="ARBA00022475"/>
    </source>
</evidence>
<dbReference type="GO" id="GO:0005886">
    <property type="term" value="C:plasma membrane"/>
    <property type="evidence" value="ECO:0007669"/>
    <property type="project" value="UniProtKB-SubCell"/>
</dbReference>